<accession>A0AAV4DCW9</accession>
<feature type="compositionally biased region" description="Basic residues" evidence="1">
    <location>
        <begin position="199"/>
        <end position="210"/>
    </location>
</feature>
<feature type="compositionally biased region" description="Basic residues" evidence="1">
    <location>
        <begin position="621"/>
        <end position="635"/>
    </location>
</feature>
<feature type="compositionally biased region" description="Polar residues" evidence="1">
    <location>
        <begin position="47"/>
        <end position="61"/>
    </location>
</feature>
<gene>
    <name evidence="2" type="ORF">PoB_006829500</name>
</gene>
<name>A0AAV4DCW9_9GAST</name>
<feature type="compositionally biased region" description="Low complexity" evidence="1">
    <location>
        <begin position="300"/>
        <end position="314"/>
    </location>
</feature>
<evidence type="ECO:0000313" key="3">
    <source>
        <dbReference type="Proteomes" id="UP000735302"/>
    </source>
</evidence>
<evidence type="ECO:0000256" key="1">
    <source>
        <dbReference type="SAM" id="MobiDB-lite"/>
    </source>
</evidence>
<feature type="compositionally biased region" description="Basic and acidic residues" evidence="1">
    <location>
        <begin position="252"/>
        <end position="265"/>
    </location>
</feature>
<dbReference type="Proteomes" id="UP000735302">
    <property type="component" value="Unassembled WGS sequence"/>
</dbReference>
<feature type="compositionally biased region" description="Basic and acidic residues" evidence="1">
    <location>
        <begin position="323"/>
        <end position="340"/>
    </location>
</feature>
<reference evidence="2 3" key="1">
    <citation type="journal article" date="2021" name="Elife">
        <title>Chloroplast acquisition without the gene transfer in kleptoplastic sea slugs, Plakobranchus ocellatus.</title>
        <authorList>
            <person name="Maeda T."/>
            <person name="Takahashi S."/>
            <person name="Yoshida T."/>
            <person name="Shimamura S."/>
            <person name="Takaki Y."/>
            <person name="Nagai Y."/>
            <person name="Toyoda A."/>
            <person name="Suzuki Y."/>
            <person name="Arimoto A."/>
            <person name="Ishii H."/>
            <person name="Satoh N."/>
            <person name="Nishiyama T."/>
            <person name="Hasebe M."/>
            <person name="Maruyama T."/>
            <person name="Minagawa J."/>
            <person name="Obokata J."/>
            <person name="Shigenobu S."/>
        </authorList>
    </citation>
    <scope>NUCLEOTIDE SEQUENCE [LARGE SCALE GENOMIC DNA]</scope>
</reference>
<organism evidence="2 3">
    <name type="scientific">Plakobranchus ocellatus</name>
    <dbReference type="NCBI Taxonomy" id="259542"/>
    <lineage>
        <taxon>Eukaryota</taxon>
        <taxon>Metazoa</taxon>
        <taxon>Spiralia</taxon>
        <taxon>Lophotrochozoa</taxon>
        <taxon>Mollusca</taxon>
        <taxon>Gastropoda</taxon>
        <taxon>Heterobranchia</taxon>
        <taxon>Euthyneura</taxon>
        <taxon>Panpulmonata</taxon>
        <taxon>Sacoglossa</taxon>
        <taxon>Placobranchoidea</taxon>
        <taxon>Plakobranchidae</taxon>
        <taxon>Plakobranchus</taxon>
    </lineage>
</organism>
<feature type="region of interest" description="Disordered" evidence="1">
    <location>
        <begin position="617"/>
        <end position="655"/>
    </location>
</feature>
<sequence>MDRPPSRPPDTGQGKGKPPARSDRGTRQEKRDDADSSSNRRSKDIGGSNSLISQSPTSTSLDVLKASSIHPEERRLGDRSNRESSSSYKSLELDTGPGVAFDGKRTSVEERAALESSLKRNEDVDSGNRDRELDSGIGSRSDCQRLRAEFDSSTRTLDYSRRSIESDGSRKSLESPDSHGHWPVFSPPPPQVGSPEHAHQRHGGKKKRASSKGVTSSNQFEQHEPTDLVIPGPKAGEKRDKSSLKARSGSRSSKEGSLGDDRKETIASPESNMASMCSKNLSPINSTVSTPPMLYRRGLPSPQGPSSSTSPISPRQNSLLSSSEHRSAEPALHHRLEPYRDSLSWGENEKEYHSSSKSYSPGLEAGDLRGGRHAFARRSNSPSPPESSTRLGEETLLRHLKSSNPNFRERPSRLSGLVETTEIKRLERDEARGIRRLSDERRSPDFSPLDARIAGQDSTNDKLSWHLQNEEKPLLPISEEDKFLPPHIQGQTSGPARKHFRKFLIVSQAYLVSSVSCFNLSPLGAARWKQTGDYSEASDQSEPRRRGPSDSSVPRPDDEDDDADDNADDDNKDGLPSTVMATTAGVPSPGPALLLTWLGLAGPGHTDFTLSPALSANVAASKRRPRGRRNGGSRHRGTETYPRSSWPCHIDPQSW</sequence>
<protein>
    <submittedName>
        <fullName evidence="2">Uncharacterized protein</fullName>
    </submittedName>
</protein>
<feature type="region of interest" description="Disordered" evidence="1">
    <location>
        <begin position="529"/>
        <end position="586"/>
    </location>
</feature>
<feature type="compositionally biased region" description="Basic and acidic residues" evidence="1">
    <location>
        <begin position="102"/>
        <end position="134"/>
    </location>
</feature>
<comment type="caution">
    <text evidence="2">The sequence shown here is derived from an EMBL/GenBank/DDBJ whole genome shotgun (WGS) entry which is preliminary data.</text>
</comment>
<evidence type="ECO:0000313" key="2">
    <source>
        <dbReference type="EMBL" id="GFO41790.1"/>
    </source>
</evidence>
<feature type="compositionally biased region" description="Acidic residues" evidence="1">
    <location>
        <begin position="557"/>
        <end position="571"/>
    </location>
</feature>
<feature type="compositionally biased region" description="Basic and acidic residues" evidence="1">
    <location>
        <begin position="142"/>
        <end position="180"/>
    </location>
</feature>
<dbReference type="EMBL" id="BLXT01007728">
    <property type="protein sequence ID" value="GFO41790.1"/>
    <property type="molecule type" value="Genomic_DNA"/>
</dbReference>
<feature type="compositionally biased region" description="Basic and acidic residues" evidence="1">
    <location>
        <begin position="70"/>
        <end position="82"/>
    </location>
</feature>
<dbReference type="AlphaFoldDB" id="A0AAV4DCW9"/>
<feature type="region of interest" description="Disordered" evidence="1">
    <location>
        <begin position="1"/>
        <end position="393"/>
    </location>
</feature>
<keyword evidence="3" id="KW-1185">Reference proteome</keyword>
<feature type="compositionally biased region" description="Basic and acidic residues" evidence="1">
    <location>
        <begin position="20"/>
        <end position="34"/>
    </location>
</feature>
<feature type="compositionally biased region" description="Polar residues" evidence="1">
    <location>
        <begin position="268"/>
        <end position="290"/>
    </location>
</feature>
<proteinExistence type="predicted"/>